<evidence type="ECO:0000313" key="2">
    <source>
        <dbReference type="Proteomes" id="UP001174909"/>
    </source>
</evidence>
<protein>
    <submittedName>
        <fullName evidence="1">Uncharacterized protein</fullName>
    </submittedName>
</protein>
<organism evidence="1 2">
    <name type="scientific">Geodia barretti</name>
    <name type="common">Barrett's horny sponge</name>
    <dbReference type="NCBI Taxonomy" id="519541"/>
    <lineage>
        <taxon>Eukaryota</taxon>
        <taxon>Metazoa</taxon>
        <taxon>Porifera</taxon>
        <taxon>Demospongiae</taxon>
        <taxon>Heteroscleromorpha</taxon>
        <taxon>Tetractinellida</taxon>
        <taxon>Astrophorina</taxon>
        <taxon>Geodiidae</taxon>
        <taxon>Geodia</taxon>
    </lineage>
</organism>
<sequence>MVSWLWCGGLPTRACLCPAYACRRRSSYVRSEASLAQGCQPGKSLVPKTWRQGWPWRYTQLLQFK</sequence>
<dbReference type="Proteomes" id="UP001174909">
    <property type="component" value="Unassembled WGS sequence"/>
</dbReference>
<keyword evidence="2" id="KW-1185">Reference proteome</keyword>
<feature type="non-terminal residue" evidence="1">
    <location>
        <position position="1"/>
    </location>
</feature>
<evidence type="ECO:0000313" key="1">
    <source>
        <dbReference type="EMBL" id="CAI8041670.1"/>
    </source>
</evidence>
<dbReference type="EMBL" id="CASHTH010003198">
    <property type="protein sequence ID" value="CAI8041670.1"/>
    <property type="molecule type" value="Genomic_DNA"/>
</dbReference>
<gene>
    <name evidence="1" type="ORF">GBAR_LOCUS23138</name>
</gene>
<comment type="caution">
    <text evidence="1">The sequence shown here is derived from an EMBL/GenBank/DDBJ whole genome shotgun (WGS) entry which is preliminary data.</text>
</comment>
<reference evidence="1" key="1">
    <citation type="submission" date="2023-03" db="EMBL/GenBank/DDBJ databases">
        <authorList>
            <person name="Steffen K."/>
            <person name="Cardenas P."/>
        </authorList>
    </citation>
    <scope>NUCLEOTIDE SEQUENCE</scope>
</reference>
<accession>A0AA35T4J9</accession>
<name>A0AA35T4J9_GEOBA</name>
<proteinExistence type="predicted"/>
<dbReference type="AlphaFoldDB" id="A0AA35T4J9"/>